<evidence type="ECO:0008006" key="3">
    <source>
        <dbReference type="Google" id="ProtNLM"/>
    </source>
</evidence>
<dbReference type="Pfam" id="PF07230">
    <property type="entry name" value="Portal_T4"/>
    <property type="match status" value="1"/>
</dbReference>
<feature type="compositionally biased region" description="Low complexity" evidence="1">
    <location>
        <begin position="533"/>
        <end position="553"/>
    </location>
</feature>
<feature type="region of interest" description="Disordered" evidence="1">
    <location>
        <begin position="515"/>
        <end position="553"/>
    </location>
</feature>
<accession>A0A0F9G6W6</accession>
<dbReference type="EMBL" id="LAZR01018916">
    <property type="protein sequence ID" value="KKL94468.1"/>
    <property type="molecule type" value="Genomic_DNA"/>
</dbReference>
<evidence type="ECO:0000256" key="1">
    <source>
        <dbReference type="SAM" id="MobiDB-lite"/>
    </source>
</evidence>
<gene>
    <name evidence="2" type="ORF">LCGC14_1864380</name>
</gene>
<feature type="compositionally biased region" description="Acidic residues" evidence="1">
    <location>
        <begin position="522"/>
        <end position="532"/>
    </location>
</feature>
<protein>
    <recommendedName>
        <fullName evidence="3">Portal protein</fullName>
    </recommendedName>
</protein>
<proteinExistence type="predicted"/>
<reference evidence="2" key="1">
    <citation type="journal article" date="2015" name="Nature">
        <title>Complex archaea that bridge the gap between prokaryotes and eukaryotes.</title>
        <authorList>
            <person name="Spang A."/>
            <person name="Saw J.H."/>
            <person name="Jorgensen S.L."/>
            <person name="Zaremba-Niedzwiedzka K."/>
            <person name="Martijn J."/>
            <person name="Lind A.E."/>
            <person name="van Eijk R."/>
            <person name="Schleper C."/>
            <person name="Guy L."/>
            <person name="Ettema T.J."/>
        </authorList>
    </citation>
    <scope>NUCLEOTIDE SEQUENCE</scope>
</reference>
<dbReference type="AlphaFoldDB" id="A0A0F9G6W6"/>
<comment type="caution">
    <text evidence="2">The sequence shown here is derived from an EMBL/GenBank/DDBJ whole genome shotgun (WGS) entry which is preliminary data.</text>
</comment>
<dbReference type="InterPro" id="IPR010823">
    <property type="entry name" value="Portal_Gp20"/>
</dbReference>
<evidence type="ECO:0000313" key="2">
    <source>
        <dbReference type="EMBL" id="KKL94468.1"/>
    </source>
</evidence>
<organism evidence="2">
    <name type="scientific">marine sediment metagenome</name>
    <dbReference type="NCBI Taxonomy" id="412755"/>
    <lineage>
        <taxon>unclassified sequences</taxon>
        <taxon>metagenomes</taxon>
        <taxon>ecological metagenomes</taxon>
    </lineage>
</organism>
<sequence length="553" mass="62328">MTAAKFTDFYKIIRPSPEATRVTDSQSMTDAGIYGNYSWYQRLIQGSGSRLTRYREYDLMDNDVDVARALDTIAEEMTGNDEATEECLIMDVVTEDDSAISDTEVLTVKAALRHWIGIHKWNFRLFKIARVTVKYGDCFFRKKKESTAWEFIHPKHVIGAIVDKDNIYKILGWQIRTETAEVRGTYGVPLTSSSSQDYSEIVPAREIVRFTLNDDMSDTAPFGESVLSPVFRSFKQKELLEDSVVIYRIQRAPERRVFYIDVGKMPPQRSKQYLEQIKNEIKQKKVPTINGGTNTIDSVYNPQSMSEDFFFAQRADGRGSRVETLPGGQGLGELSDLEYFMDKVIRGLRIPYSYMYQDKTGSQPFNDGKVGIAYIQELRFALFVARLQQYIEDILDKEFKKYLKAANIIISDFDYKIQLPTPQNFNTYRQQELDTNLLSTYGSADGIQHLSKRFILDKYLQLNKEEIIRNEMMLREERGLPADEENADKDLPLLYGTGDEGGGMGGFGGGGLGGMGGFGGEFGDEEGGEEGDMMAGAEGGEAMPSEEPPGAGS</sequence>
<name>A0A0F9G6W6_9ZZZZ</name>